<sequence length="128" mass="13199">MGRRLAAAGQAVSAGKTVIHRDIGNLGAAEAALSGTPPDKMVELWSPPNAAGTQGILWFVAMQDALRHRCRDRPFTLVVDCGGRADLAIEALRAGLPAVALAARSPVADKVVDIADQLGGRVVLIPAG</sequence>
<dbReference type="Proteomes" id="UP000295783">
    <property type="component" value="Unassembled WGS sequence"/>
</dbReference>
<proteinExistence type="predicted"/>
<dbReference type="EMBL" id="SNYW01000014">
    <property type="protein sequence ID" value="TDQ77595.1"/>
    <property type="molecule type" value="Genomic_DNA"/>
</dbReference>
<evidence type="ECO:0000313" key="1">
    <source>
        <dbReference type="EMBL" id="TDQ77595.1"/>
    </source>
</evidence>
<protein>
    <submittedName>
        <fullName evidence="1">Uncharacterized protein</fullName>
    </submittedName>
</protein>
<evidence type="ECO:0000313" key="2">
    <source>
        <dbReference type="Proteomes" id="UP000295783"/>
    </source>
</evidence>
<keyword evidence="2" id="KW-1185">Reference proteome</keyword>
<name>A0A4R6WH43_9PROT</name>
<comment type="caution">
    <text evidence="1">The sequence shown here is derived from an EMBL/GenBank/DDBJ whole genome shotgun (WGS) entry which is preliminary data.</text>
</comment>
<organism evidence="1 2">
    <name type="scientific">Dongia mobilis</name>
    <dbReference type="NCBI Taxonomy" id="578943"/>
    <lineage>
        <taxon>Bacteria</taxon>
        <taxon>Pseudomonadati</taxon>
        <taxon>Pseudomonadota</taxon>
        <taxon>Alphaproteobacteria</taxon>
        <taxon>Rhodospirillales</taxon>
        <taxon>Dongiaceae</taxon>
        <taxon>Dongia</taxon>
    </lineage>
</organism>
<gene>
    <name evidence="1" type="ORF">A8950_3749</name>
</gene>
<reference evidence="1 2" key="1">
    <citation type="submission" date="2019-03" db="EMBL/GenBank/DDBJ databases">
        <title>Genomic Encyclopedia of Type Strains, Phase III (KMG-III): the genomes of soil and plant-associated and newly described type strains.</title>
        <authorList>
            <person name="Whitman W."/>
        </authorList>
    </citation>
    <scope>NUCLEOTIDE SEQUENCE [LARGE SCALE GENOMIC DNA]</scope>
    <source>
        <strain evidence="1 2">CGMCC 1.7660</strain>
    </source>
</reference>
<accession>A0A4R6WH43</accession>
<dbReference type="AlphaFoldDB" id="A0A4R6WH43"/>